<dbReference type="AlphaFoldDB" id="A0AAV1KLU2"/>
<evidence type="ECO:0000313" key="2">
    <source>
        <dbReference type="Proteomes" id="UP001314205"/>
    </source>
</evidence>
<name>A0AAV1KLU2_9NEOP</name>
<evidence type="ECO:0000313" key="1">
    <source>
        <dbReference type="EMBL" id="CAK1582834.1"/>
    </source>
</evidence>
<reference evidence="1 2" key="1">
    <citation type="submission" date="2023-11" db="EMBL/GenBank/DDBJ databases">
        <authorList>
            <person name="Hedman E."/>
            <person name="Englund M."/>
            <person name="Stromberg M."/>
            <person name="Nyberg Akerstrom W."/>
            <person name="Nylinder S."/>
            <person name="Jareborg N."/>
            <person name="Kallberg Y."/>
            <person name="Kronander E."/>
        </authorList>
    </citation>
    <scope>NUCLEOTIDE SEQUENCE [LARGE SCALE GENOMIC DNA]</scope>
</reference>
<dbReference type="EMBL" id="CAVLGL010000046">
    <property type="protein sequence ID" value="CAK1582834.1"/>
    <property type="molecule type" value="Genomic_DNA"/>
</dbReference>
<gene>
    <name evidence="1" type="ORF">PARMNEM_LOCUS4318</name>
</gene>
<sequence>MKFKDFDIFSWTKPYAKTEEILKDCYNIEDSNNNYFILCVGENDTNVTKIFFETAAVIKILKYSNFIILNTNYNKYLNKYKLNNMLKNLCNNMPNCNFIECTNRSRTEYHAYICAKINLMLDSKYYENHFIKNIKTIIKNRSNVSDKMHIMGKSQGIITLSYESKTAEPKIGTIPYYFKKVNKLNKTLTVENSRSLNMSTTQFFRTQ</sequence>
<dbReference type="Proteomes" id="UP001314205">
    <property type="component" value="Unassembled WGS sequence"/>
</dbReference>
<accession>A0AAV1KLU2</accession>
<protein>
    <submittedName>
        <fullName evidence="1">Uncharacterized protein</fullName>
    </submittedName>
</protein>
<proteinExistence type="predicted"/>
<comment type="caution">
    <text evidence="1">The sequence shown here is derived from an EMBL/GenBank/DDBJ whole genome shotgun (WGS) entry which is preliminary data.</text>
</comment>
<organism evidence="1 2">
    <name type="scientific">Parnassius mnemosyne</name>
    <name type="common">clouded apollo</name>
    <dbReference type="NCBI Taxonomy" id="213953"/>
    <lineage>
        <taxon>Eukaryota</taxon>
        <taxon>Metazoa</taxon>
        <taxon>Ecdysozoa</taxon>
        <taxon>Arthropoda</taxon>
        <taxon>Hexapoda</taxon>
        <taxon>Insecta</taxon>
        <taxon>Pterygota</taxon>
        <taxon>Neoptera</taxon>
        <taxon>Endopterygota</taxon>
        <taxon>Lepidoptera</taxon>
        <taxon>Glossata</taxon>
        <taxon>Ditrysia</taxon>
        <taxon>Papilionoidea</taxon>
        <taxon>Papilionidae</taxon>
        <taxon>Parnassiinae</taxon>
        <taxon>Parnassini</taxon>
        <taxon>Parnassius</taxon>
        <taxon>Driopa</taxon>
    </lineage>
</organism>
<keyword evidence="2" id="KW-1185">Reference proteome</keyword>